<evidence type="ECO:0000313" key="12">
    <source>
        <dbReference type="Proteomes" id="UP000177652"/>
    </source>
</evidence>
<dbReference type="CDD" id="cd00056">
    <property type="entry name" value="ENDO3c"/>
    <property type="match status" value="1"/>
</dbReference>
<evidence type="ECO:0000256" key="3">
    <source>
        <dbReference type="ARBA" id="ARBA00022723"/>
    </source>
</evidence>
<dbReference type="SUPFAM" id="SSF48150">
    <property type="entry name" value="DNA-glycosylase"/>
    <property type="match status" value="1"/>
</dbReference>
<dbReference type="InterPro" id="IPR023170">
    <property type="entry name" value="HhH_base_excis_C"/>
</dbReference>
<reference evidence="11 12" key="1">
    <citation type="journal article" date="2016" name="Nat. Commun.">
        <title>Thousands of microbial genomes shed light on interconnected biogeochemical processes in an aquifer system.</title>
        <authorList>
            <person name="Anantharaman K."/>
            <person name="Brown C.T."/>
            <person name="Hug L.A."/>
            <person name="Sharon I."/>
            <person name="Castelle C.J."/>
            <person name="Probst A.J."/>
            <person name="Thomas B.C."/>
            <person name="Singh A."/>
            <person name="Wilkins M.J."/>
            <person name="Karaoz U."/>
            <person name="Brodie E.L."/>
            <person name="Williams K.H."/>
            <person name="Hubbard S.S."/>
            <person name="Banfield J.F."/>
        </authorList>
    </citation>
    <scope>NUCLEOTIDE SEQUENCE [LARGE SCALE GENOMIC DNA]</scope>
</reference>
<dbReference type="InterPro" id="IPR011257">
    <property type="entry name" value="DNA_glycosylase"/>
</dbReference>
<evidence type="ECO:0000256" key="9">
    <source>
        <dbReference type="ARBA" id="ARBA00023295"/>
    </source>
</evidence>
<dbReference type="SMART" id="SM00478">
    <property type="entry name" value="ENDO3c"/>
    <property type="match status" value="1"/>
</dbReference>
<accession>A0A1F6DXY0</accession>
<dbReference type="Proteomes" id="UP000177652">
    <property type="component" value="Unassembled WGS sequence"/>
</dbReference>
<dbReference type="GO" id="GO:0035485">
    <property type="term" value="F:adenine/guanine mispair binding"/>
    <property type="evidence" value="ECO:0007669"/>
    <property type="project" value="TreeGrafter"/>
</dbReference>
<protein>
    <recommendedName>
        <fullName evidence="10">HhH-GPD domain-containing protein</fullName>
    </recommendedName>
</protein>
<dbReference type="PANTHER" id="PTHR42944:SF1">
    <property type="entry name" value="ADENINE DNA GLYCOSYLASE"/>
    <property type="match status" value="1"/>
</dbReference>
<dbReference type="GO" id="GO:0032357">
    <property type="term" value="F:oxidized purine DNA binding"/>
    <property type="evidence" value="ECO:0007669"/>
    <property type="project" value="TreeGrafter"/>
</dbReference>
<dbReference type="STRING" id="1798497.A3D71_03770"/>
<comment type="cofactor">
    <cofactor evidence="1">
        <name>[4Fe-4S] cluster</name>
        <dbReference type="ChEBI" id="CHEBI:49883"/>
    </cofactor>
</comment>
<dbReference type="EMBL" id="MFLK01000015">
    <property type="protein sequence ID" value="OGG66283.1"/>
    <property type="molecule type" value="Genomic_DNA"/>
</dbReference>
<dbReference type="Gene3D" id="1.10.340.30">
    <property type="entry name" value="Hypothetical protein, domain 2"/>
    <property type="match status" value="1"/>
</dbReference>
<evidence type="ECO:0000256" key="6">
    <source>
        <dbReference type="ARBA" id="ARBA00023004"/>
    </source>
</evidence>
<keyword evidence="7" id="KW-0411">Iron-sulfur</keyword>
<name>A0A1F6DXY0_9BACT</name>
<evidence type="ECO:0000259" key="10">
    <source>
        <dbReference type="SMART" id="SM00478"/>
    </source>
</evidence>
<evidence type="ECO:0000313" key="11">
    <source>
        <dbReference type="EMBL" id="OGG66283.1"/>
    </source>
</evidence>
<evidence type="ECO:0000256" key="1">
    <source>
        <dbReference type="ARBA" id="ARBA00001966"/>
    </source>
</evidence>
<dbReference type="GO" id="GO:0006284">
    <property type="term" value="P:base-excision repair"/>
    <property type="evidence" value="ECO:0007669"/>
    <property type="project" value="InterPro"/>
</dbReference>
<dbReference type="GO" id="GO:0034039">
    <property type="term" value="F:8-oxo-7,8-dihydroguanine DNA N-glycosylase activity"/>
    <property type="evidence" value="ECO:0007669"/>
    <property type="project" value="TreeGrafter"/>
</dbReference>
<keyword evidence="8" id="KW-0234">DNA repair</keyword>
<keyword evidence="4" id="KW-0227">DNA damage</keyword>
<gene>
    <name evidence="11" type="ORF">A3D71_03770</name>
</gene>
<comment type="similarity">
    <text evidence="2">Belongs to the Nth/MutY family.</text>
</comment>
<dbReference type="GO" id="GO:0000701">
    <property type="term" value="F:purine-specific mismatch base pair DNA N-glycosylase activity"/>
    <property type="evidence" value="ECO:0007669"/>
    <property type="project" value="TreeGrafter"/>
</dbReference>
<sequence>MLSMSSSRILKFRQTVWQYWKAHGRHDLPWRKTKDPYRILVSEVMLQQTQVPRVIEKYKEFLRKFPTVHALAKASLADVLKAWSGLGYNRRAKYLHDAAKAIIRDHERPYLSNAVVLDKYKGIGPYTASAVRVFAYNEPDMLIETNIRAAFIHHFYSSVLQKTAIADAALLPVVTEAAEGQDPRKWHWALMDYGAYLKRSGVRNNHRSAHYTKQSKFEGSLRQVRGTILRELHSGSKTALTLYSLIRANKRIAGKALEGLARDGLIVKEKRKPARPGWRIA</sequence>
<proteinExistence type="inferred from homology"/>
<keyword evidence="6" id="KW-0408">Iron</keyword>
<feature type="domain" description="HhH-GPD" evidence="10">
    <location>
        <begin position="45"/>
        <end position="196"/>
    </location>
</feature>
<evidence type="ECO:0000256" key="8">
    <source>
        <dbReference type="ARBA" id="ARBA00023204"/>
    </source>
</evidence>
<keyword evidence="3" id="KW-0479">Metal-binding</keyword>
<evidence type="ECO:0000256" key="5">
    <source>
        <dbReference type="ARBA" id="ARBA00022801"/>
    </source>
</evidence>
<keyword evidence="5" id="KW-0378">Hydrolase</keyword>
<dbReference type="GO" id="GO:0051536">
    <property type="term" value="F:iron-sulfur cluster binding"/>
    <property type="evidence" value="ECO:0007669"/>
    <property type="project" value="UniProtKB-KW"/>
</dbReference>
<dbReference type="Pfam" id="PF00730">
    <property type="entry name" value="HhH-GPD"/>
    <property type="match status" value="1"/>
</dbReference>
<dbReference type="GO" id="GO:0046872">
    <property type="term" value="F:metal ion binding"/>
    <property type="evidence" value="ECO:0007669"/>
    <property type="project" value="UniProtKB-KW"/>
</dbReference>
<comment type="caution">
    <text evidence="11">The sequence shown here is derived from an EMBL/GenBank/DDBJ whole genome shotgun (WGS) entry which is preliminary data.</text>
</comment>
<evidence type="ECO:0000256" key="4">
    <source>
        <dbReference type="ARBA" id="ARBA00022763"/>
    </source>
</evidence>
<dbReference type="InterPro" id="IPR003265">
    <property type="entry name" value="HhH-GPD_domain"/>
</dbReference>
<dbReference type="PANTHER" id="PTHR42944">
    <property type="entry name" value="ADENINE DNA GLYCOSYLASE"/>
    <property type="match status" value="1"/>
</dbReference>
<dbReference type="AlphaFoldDB" id="A0A1F6DXY0"/>
<dbReference type="InterPro" id="IPR044298">
    <property type="entry name" value="MIG/MutY"/>
</dbReference>
<dbReference type="GO" id="GO:0006298">
    <property type="term" value="P:mismatch repair"/>
    <property type="evidence" value="ECO:0007669"/>
    <property type="project" value="TreeGrafter"/>
</dbReference>
<evidence type="ECO:0000256" key="2">
    <source>
        <dbReference type="ARBA" id="ARBA00008343"/>
    </source>
</evidence>
<keyword evidence="9" id="KW-0326">Glycosidase</keyword>
<dbReference type="Gene3D" id="1.10.1670.10">
    <property type="entry name" value="Helix-hairpin-Helix base-excision DNA repair enzymes (C-terminal)"/>
    <property type="match status" value="1"/>
</dbReference>
<organism evidence="11 12">
    <name type="scientific">Candidatus Kaiserbacteria bacterium RIFCSPHIGHO2_02_FULL_55_20</name>
    <dbReference type="NCBI Taxonomy" id="1798497"/>
    <lineage>
        <taxon>Bacteria</taxon>
        <taxon>Candidatus Kaiseribacteriota</taxon>
    </lineage>
</organism>
<evidence type="ECO:0000256" key="7">
    <source>
        <dbReference type="ARBA" id="ARBA00023014"/>
    </source>
</evidence>